<dbReference type="Proteomes" id="UP001596356">
    <property type="component" value="Unassembled WGS sequence"/>
</dbReference>
<evidence type="ECO:0000313" key="2">
    <source>
        <dbReference type="Proteomes" id="UP001596356"/>
    </source>
</evidence>
<keyword evidence="2" id="KW-1185">Reference proteome</keyword>
<dbReference type="SUPFAM" id="SSF55874">
    <property type="entry name" value="ATPase domain of HSP90 chaperone/DNA topoisomerase II/histidine kinase"/>
    <property type="match status" value="1"/>
</dbReference>
<accession>A0ABW2AT53</accession>
<keyword evidence="1" id="KW-0547">Nucleotide-binding</keyword>
<keyword evidence="1" id="KW-0067">ATP-binding</keyword>
<organism evidence="1 2">
    <name type="scientific">Branchiibius cervicis</name>
    <dbReference type="NCBI Taxonomy" id="908252"/>
    <lineage>
        <taxon>Bacteria</taxon>
        <taxon>Bacillati</taxon>
        <taxon>Actinomycetota</taxon>
        <taxon>Actinomycetes</taxon>
        <taxon>Micrococcales</taxon>
        <taxon>Dermacoccaceae</taxon>
        <taxon>Branchiibius</taxon>
    </lineage>
</organism>
<dbReference type="Pfam" id="PF13589">
    <property type="entry name" value="HATPase_c_3"/>
    <property type="match status" value="1"/>
</dbReference>
<dbReference type="RefSeq" id="WP_377822644.1">
    <property type="nucleotide sequence ID" value="NZ_JBHSWJ010000002.1"/>
</dbReference>
<reference evidence="2" key="1">
    <citation type="journal article" date="2019" name="Int. J. Syst. Evol. Microbiol.">
        <title>The Global Catalogue of Microorganisms (GCM) 10K type strain sequencing project: providing services to taxonomists for standard genome sequencing and annotation.</title>
        <authorList>
            <consortium name="The Broad Institute Genomics Platform"/>
            <consortium name="The Broad Institute Genome Sequencing Center for Infectious Disease"/>
            <person name="Wu L."/>
            <person name="Ma J."/>
        </authorList>
    </citation>
    <scope>NUCLEOTIDE SEQUENCE [LARGE SCALE GENOMIC DNA]</scope>
    <source>
        <strain evidence="2">NBRC 106593</strain>
    </source>
</reference>
<dbReference type="GO" id="GO:0005524">
    <property type="term" value="F:ATP binding"/>
    <property type="evidence" value="ECO:0007669"/>
    <property type="project" value="UniProtKB-KW"/>
</dbReference>
<comment type="caution">
    <text evidence="1">The sequence shown here is derived from an EMBL/GenBank/DDBJ whole genome shotgun (WGS) entry which is preliminary data.</text>
</comment>
<gene>
    <name evidence="1" type="ORF">ACFQBT_10815</name>
</gene>
<dbReference type="InterPro" id="IPR036890">
    <property type="entry name" value="HATPase_C_sf"/>
</dbReference>
<proteinExistence type="predicted"/>
<sequence>MNPFTSSPVLDVTTPDTTTATFDAAATPVLMEALYALYSDPVTAVTRELICNAVDSHASAGQASPVRVQVQDTEDGPDGRSRCVFVVADTGLGLDREGLIRTFSSFGGSDKREATEQIGGFGLGAKSAHAVTSTFTAEGVKDGRRSVAMMSLSPEGVGQVSILVNAAPTGAPNGVTVRVPMELNTLALSQAVDSVSKWLPTGSVEFDGQLNVCTLDSGFRLSDSVTLVKDQIPAVVMGGVRYPLTSRQRHTLAESLHNCGVPVKSMPTGLVITLPLGAVRPAPARESIRDNADTDAVLLEATRDIGTLVNALADTMDNPAPLIDAAPVQVTWRGIKTWDRTDPAFAGTAVERCAGSGTGFALRSSNLDHQGAIKSKIYDNVSDQVRVHLTSGANTVAVVTDGSVEQVKYLRTNARLVSAGAGVVQRYVVVDQPSGHIGYLPYGPGEDQIATWTFEEFRAKVVRPTRQRTVTFQTWLPGGGDAQHLDTAGVNALSGRLYVVGESFARYNNAWLREASDHLGCPIVANGAKKASPGRFGKGKKSTLDVRVLDLGLVRDSVFTTIPQTSLDKTAIGEAFGQVHRGDYDKLLDPVVRDALVDSPDLTQLSRLQRWALEQQSGATMRGEVPQCYAHLPRSYAARGLRSAQFVELANGLWALDQFRQHEADHDNQEDPA</sequence>
<name>A0ABW2AT53_9MICO</name>
<dbReference type="EMBL" id="JBHSWJ010000002">
    <property type="protein sequence ID" value="MFC6714277.1"/>
    <property type="molecule type" value="Genomic_DNA"/>
</dbReference>
<protein>
    <submittedName>
        <fullName evidence="1">ATP-binding protein</fullName>
    </submittedName>
</protein>
<evidence type="ECO:0000313" key="1">
    <source>
        <dbReference type="EMBL" id="MFC6714277.1"/>
    </source>
</evidence>
<dbReference type="Gene3D" id="3.30.565.10">
    <property type="entry name" value="Histidine kinase-like ATPase, C-terminal domain"/>
    <property type="match status" value="1"/>
</dbReference>